<keyword evidence="2" id="KW-0472">Membrane</keyword>
<sequence>MIYFSTRKIPALRAYPALERLHIAANAAKNMPFGRKAVANILKVLLLVALFWSVLYIQGIALKLIAILALGLLYPLVLQPITLSLAAPYIPDAVREFERNKAYAQNEPSDNESPTDRGDDEGN</sequence>
<dbReference type="OrthoDB" id="6388882at2"/>
<evidence type="ECO:0000256" key="1">
    <source>
        <dbReference type="SAM" id="MobiDB-lite"/>
    </source>
</evidence>
<keyword evidence="4" id="KW-1185">Reference proteome</keyword>
<accession>A0A432VTF3</accession>
<keyword evidence="2" id="KW-1133">Transmembrane helix</keyword>
<feature type="transmembrane region" description="Helical" evidence="2">
    <location>
        <begin position="64"/>
        <end position="90"/>
    </location>
</feature>
<evidence type="ECO:0000313" key="3">
    <source>
        <dbReference type="EMBL" id="RUO19694.1"/>
    </source>
</evidence>
<comment type="caution">
    <text evidence="3">The sequence shown here is derived from an EMBL/GenBank/DDBJ whole genome shotgun (WGS) entry which is preliminary data.</text>
</comment>
<name>A0A432VTF3_9GAMM</name>
<dbReference type="InterPro" id="IPR046168">
    <property type="entry name" value="DUF6170"/>
</dbReference>
<keyword evidence="2" id="KW-0812">Transmembrane</keyword>
<dbReference type="RefSeq" id="WP_126767830.1">
    <property type="nucleotide sequence ID" value="NZ_PIPJ01000007.1"/>
</dbReference>
<protein>
    <submittedName>
        <fullName evidence="3">Uncharacterized protein</fullName>
    </submittedName>
</protein>
<reference evidence="4" key="1">
    <citation type="journal article" date="2018" name="Front. Microbiol.">
        <title>Genome-Based Analysis Reveals the Taxonomy and Diversity of the Family Idiomarinaceae.</title>
        <authorList>
            <person name="Liu Y."/>
            <person name="Lai Q."/>
            <person name="Shao Z."/>
        </authorList>
    </citation>
    <scope>NUCLEOTIDE SEQUENCE [LARGE SCALE GENOMIC DNA]</scope>
    <source>
        <strain evidence="4">GBPy7</strain>
    </source>
</reference>
<dbReference type="Proteomes" id="UP000288395">
    <property type="component" value="Unassembled WGS sequence"/>
</dbReference>
<evidence type="ECO:0000256" key="2">
    <source>
        <dbReference type="SAM" id="Phobius"/>
    </source>
</evidence>
<feature type="transmembrane region" description="Helical" evidence="2">
    <location>
        <begin position="37"/>
        <end position="58"/>
    </location>
</feature>
<evidence type="ECO:0000313" key="4">
    <source>
        <dbReference type="Proteomes" id="UP000288395"/>
    </source>
</evidence>
<feature type="region of interest" description="Disordered" evidence="1">
    <location>
        <begin position="101"/>
        <end position="123"/>
    </location>
</feature>
<gene>
    <name evidence="3" type="ORF">CWE08_09720</name>
</gene>
<dbReference type="Pfam" id="PF19667">
    <property type="entry name" value="DUF6170"/>
    <property type="match status" value="1"/>
</dbReference>
<dbReference type="EMBL" id="PIPJ01000007">
    <property type="protein sequence ID" value="RUO19694.1"/>
    <property type="molecule type" value="Genomic_DNA"/>
</dbReference>
<dbReference type="AlphaFoldDB" id="A0A432VTF3"/>
<proteinExistence type="predicted"/>
<organism evidence="3 4">
    <name type="scientific">Aliidiomarina iranensis</name>
    <dbReference type="NCBI Taxonomy" id="1434071"/>
    <lineage>
        <taxon>Bacteria</taxon>
        <taxon>Pseudomonadati</taxon>
        <taxon>Pseudomonadota</taxon>
        <taxon>Gammaproteobacteria</taxon>
        <taxon>Alteromonadales</taxon>
        <taxon>Idiomarinaceae</taxon>
        <taxon>Aliidiomarina</taxon>
    </lineage>
</organism>